<comment type="function">
    <text evidence="7">Catalyzes the formation of 4-diphosphocytidyl-2-C-methyl-D-erythritol from CTP and 2-C-methyl-D-erythritol 4-phosphate (MEP).</text>
</comment>
<proteinExistence type="inferred from homology"/>
<dbReference type="UniPathway" id="UPA00056">
    <property type="reaction ID" value="UER00093"/>
</dbReference>
<dbReference type="Pfam" id="PF01128">
    <property type="entry name" value="IspD"/>
    <property type="match status" value="1"/>
</dbReference>
<evidence type="ECO:0000313" key="8">
    <source>
        <dbReference type="EMBL" id="CRX38814.1"/>
    </source>
</evidence>
<keyword evidence="6 7" id="KW-0414">Isoprene biosynthesis</keyword>
<protein>
    <recommendedName>
        <fullName evidence="7">2-C-methyl-D-erythritol 4-phosphate cytidylyltransferase</fullName>
        <ecNumber evidence="7">2.7.7.60</ecNumber>
    </recommendedName>
    <alternativeName>
        <fullName evidence="7">4-diphosphocytidyl-2C-methyl-D-erythritol synthase</fullName>
    </alternativeName>
    <alternativeName>
        <fullName evidence="7">MEP cytidylyltransferase</fullName>
        <shortName evidence="7">MCT</shortName>
    </alternativeName>
</protein>
<keyword evidence="5 7" id="KW-0548">Nucleotidyltransferase</keyword>
<dbReference type="PANTHER" id="PTHR32125">
    <property type="entry name" value="2-C-METHYL-D-ERYTHRITOL 4-PHOSPHATE CYTIDYLYLTRANSFERASE, CHLOROPLASTIC"/>
    <property type="match status" value="1"/>
</dbReference>
<evidence type="ECO:0000256" key="6">
    <source>
        <dbReference type="ARBA" id="ARBA00023229"/>
    </source>
</evidence>
<evidence type="ECO:0000256" key="1">
    <source>
        <dbReference type="ARBA" id="ARBA00001282"/>
    </source>
</evidence>
<dbReference type="FunFam" id="3.90.550.10:FF:000003">
    <property type="entry name" value="2-C-methyl-D-erythritol 4-phosphate cytidylyltransferase"/>
    <property type="match status" value="1"/>
</dbReference>
<dbReference type="InterPro" id="IPR034683">
    <property type="entry name" value="IspD/TarI"/>
</dbReference>
<feature type="site" description="Transition state stabilizer" evidence="7">
    <location>
        <position position="18"/>
    </location>
</feature>
<feature type="site" description="Positions MEP for the nucleophilic attack" evidence="7">
    <location>
        <position position="206"/>
    </location>
</feature>
<gene>
    <name evidence="7 8" type="primary">ispD</name>
    <name evidence="8" type="ORF">ELAC_1482</name>
</gene>
<accession>A0A0H5DSP2</accession>
<dbReference type="PROSITE" id="PS01295">
    <property type="entry name" value="ISPD"/>
    <property type="match status" value="1"/>
</dbReference>
<comment type="similarity">
    <text evidence="3 7">Belongs to the IspD/TarI cytidylyltransferase family. IspD subfamily.</text>
</comment>
<dbReference type="InterPro" id="IPR029044">
    <property type="entry name" value="Nucleotide-diphossugar_trans"/>
</dbReference>
<evidence type="ECO:0000313" key="9">
    <source>
        <dbReference type="Proteomes" id="UP000220251"/>
    </source>
</evidence>
<dbReference type="Gene3D" id="3.90.550.10">
    <property type="entry name" value="Spore Coat Polysaccharide Biosynthesis Protein SpsA, Chain A"/>
    <property type="match status" value="1"/>
</dbReference>
<dbReference type="Proteomes" id="UP000220251">
    <property type="component" value="Unassembled WGS sequence"/>
</dbReference>
<feature type="site" description="Positions MEP for the nucleophilic attack" evidence="7">
    <location>
        <position position="150"/>
    </location>
</feature>
<dbReference type="NCBIfam" id="TIGR00453">
    <property type="entry name" value="ispD"/>
    <property type="match status" value="1"/>
</dbReference>
<keyword evidence="4 7" id="KW-0808">Transferase</keyword>
<dbReference type="HAMAP" id="MF_00108">
    <property type="entry name" value="IspD"/>
    <property type="match status" value="1"/>
</dbReference>
<dbReference type="EMBL" id="CWGJ01000024">
    <property type="protein sequence ID" value="CRX38814.1"/>
    <property type="molecule type" value="Genomic_DNA"/>
</dbReference>
<dbReference type="CDD" id="cd02516">
    <property type="entry name" value="CDP-ME_synthetase"/>
    <property type="match status" value="1"/>
</dbReference>
<dbReference type="EC" id="2.7.7.60" evidence="7"/>
<dbReference type="GO" id="GO:0019288">
    <property type="term" value="P:isopentenyl diphosphate biosynthetic process, methylerythritol 4-phosphate pathway"/>
    <property type="evidence" value="ECO:0007669"/>
    <property type="project" value="UniProtKB-UniRule"/>
</dbReference>
<dbReference type="InterPro" id="IPR018294">
    <property type="entry name" value="ISPD_synthase_CS"/>
</dbReference>
<evidence type="ECO:0000256" key="4">
    <source>
        <dbReference type="ARBA" id="ARBA00022679"/>
    </source>
</evidence>
<dbReference type="InterPro" id="IPR001228">
    <property type="entry name" value="IspD"/>
</dbReference>
<dbReference type="RefSeq" id="WP_098038677.1">
    <property type="nucleotide sequence ID" value="NZ_CWGJ01000024.1"/>
</dbReference>
<dbReference type="OrthoDB" id="9806837at2"/>
<sequence>MSEIRISAVLLSGGVGSRFGHAMPKQYLSLANRPIALHSYQLLAKSTLFSQVIVVCDPSYRELFKGSGAPLFALPGNRRQDSLFNALQLIANDTTHILVHDAARPFVSPEMIKKVVEEGVALGAATLAVPVKATIKEADRDGIVTRTPDRSCLHEIQTPQVIRLDLLLEGFAKAKREELTVTDDVSLAELVGHKVKLVEGSFANLKITTQEDLDLAEKLAEKFAVKTANTSDLNSII</sequence>
<keyword evidence="9" id="KW-1185">Reference proteome</keyword>
<dbReference type="InterPro" id="IPR050088">
    <property type="entry name" value="IspD/TarI_cytidylyltransf_bact"/>
</dbReference>
<dbReference type="PANTHER" id="PTHR32125:SF4">
    <property type="entry name" value="2-C-METHYL-D-ERYTHRITOL 4-PHOSPHATE CYTIDYLYLTRANSFERASE, CHLOROPLASTIC"/>
    <property type="match status" value="1"/>
</dbReference>
<evidence type="ECO:0000256" key="2">
    <source>
        <dbReference type="ARBA" id="ARBA00004787"/>
    </source>
</evidence>
<dbReference type="AlphaFoldDB" id="A0A0H5DSP2"/>
<dbReference type="SUPFAM" id="SSF53448">
    <property type="entry name" value="Nucleotide-diphospho-sugar transferases"/>
    <property type="match status" value="1"/>
</dbReference>
<evidence type="ECO:0000256" key="3">
    <source>
        <dbReference type="ARBA" id="ARBA00009789"/>
    </source>
</evidence>
<evidence type="ECO:0000256" key="5">
    <source>
        <dbReference type="ARBA" id="ARBA00022695"/>
    </source>
</evidence>
<dbReference type="GO" id="GO:0050518">
    <property type="term" value="F:2-C-methyl-D-erythritol 4-phosphate cytidylyltransferase activity"/>
    <property type="evidence" value="ECO:0007669"/>
    <property type="project" value="UniProtKB-UniRule"/>
</dbReference>
<comment type="pathway">
    <text evidence="2 7">Isoprenoid biosynthesis; isopentenyl diphosphate biosynthesis via DXP pathway; isopentenyl diphosphate from 1-deoxy-D-xylulose 5-phosphate: step 2/6.</text>
</comment>
<organism evidence="8 9">
    <name type="scientific">Estrella lausannensis</name>
    <dbReference type="NCBI Taxonomy" id="483423"/>
    <lineage>
        <taxon>Bacteria</taxon>
        <taxon>Pseudomonadati</taxon>
        <taxon>Chlamydiota</taxon>
        <taxon>Chlamydiia</taxon>
        <taxon>Parachlamydiales</taxon>
        <taxon>Candidatus Criblamydiaceae</taxon>
        <taxon>Estrella</taxon>
    </lineage>
</organism>
<evidence type="ECO:0000256" key="7">
    <source>
        <dbReference type="HAMAP-Rule" id="MF_00108"/>
    </source>
</evidence>
<reference evidence="9" key="1">
    <citation type="submission" date="2015-06" db="EMBL/GenBank/DDBJ databases">
        <authorList>
            <person name="Bertelli C."/>
        </authorList>
    </citation>
    <scope>NUCLEOTIDE SEQUENCE [LARGE SCALE GENOMIC DNA]</scope>
    <source>
        <strain evidence="9">CRIB-30</strain>
    </source>
</reference>
<name>A0A0H5DSP2_9BACT</name>
<feature type="site" description="Transition state stabilizer" evidence="7">
    <location>
        <position position="25"/>
    </location>
</feature>
<comment type="catalytic activity">
    <reaction evidence="1 7">
        <text>2-C-methyl-D-erythritol 4-phosphate + CTP + H(+) = 4-CDP-2-C-methyl-D-erythritol + diphosphate</text>
        <dbReference type="Rhea" id="RHEA:13429"/>
        <dbReference type="ChEBI" id="CHEBI:15378"/>
        <dbReference type="ChEBI" id="CHEBI:33019"/>
        <dbReference type="ChEBI" id="CHEBI:37563"/>
        <dbReference type="ChEBI" id="CHEBI:57823"/>
        <dbReference type="ChEBI" id="CHEBI:58262"/>
        <dbReference type="EC" id="2.7.7.60"/>
    </reaction>
</comment>